<dbReference type="AlphaFoldDB" id="A0A1S2YQ83"/>
<dbReference type="InterPro" id="IPR040338">
    <property type="entry name" value="At1g67623-like"/>
</dbReference>
<dbReference type="PANTHER" id="PTHR33784:SF47">
    <property type="entry name" value="F-BOX PLANT-LIKE PROTEIN"/>
    <property type="match status" value="1"/>
</dbReference>
<keyword evidence="2" id="KW-1185">Reference proteome</keyword>
<feature type="domain" description="At2g35280-like TPR" evidence="1">
    <location>
        <begin position="77"/>
        <end position="184"/>
    </location>
</feature>
<name>A0A1S2YQ83_CICAR</name>
<dbReference type="PaxDb" id="3827-XP_004508221.1"/>
<gene>
    <name evidence="3" type="primary">LOC101498108</name>
</gene>
<dbReference type="PANTHER" id="PTHR33784">
    <property type="entry name" value="OS05G0482100 PROTEIN"/>
    <property type="match status" value="1"/>
</dbReference>
<dbReference type="eggNOG" id="KOG0851">
    <property type="taxonomic scope" value="Eukaryota"/>
</dbReference>
<sequence>MALLRAKKEIKKLKLRNESSLSITKSLPKELLVEIAGKVASRSIVDLCKMKLTCKEFLSASEESCVYQHASMENFALIPLPWFTDEKETSFLNRCRNSGNLEILYREGMVQYFCSLTIVDSAFENIKKAALEGHHEAKYVYSMILMNCDEDEEKRKLGFDLFGELKSSGVSVIRCRKRVKTFVQSMWVKNPVVIRNQGFSFGCSGTCETGKKVVKHSTRWYEFEDEVDAVGVSCKYCDGVYELGLFCNVFKV</sequence>
<reference evidence="3" key="2">
    <citation type="submission" date="2025-08" db="UniProtKB">
        <authorList>
            <consortium name="RefSeq"/>
        </authorList>
    </citation>
    <scope>IDENTIFICATION</scope>
    <source>
        <tissue evidence="3">Etiolated seedlings</tissue>
    </source>
</reference>
<evidence type="ECO:0000259" key="1">
    <source>
        <dbReference type="Pfam" id="PF23310"/>
    </source>
</evidence>
<dbReference type="Pfam" id="PF23310">
    <property type="entry name" value="TPR_27"/>
    <property type="match status" value="1"/>
</dbReference>
<dbReference type="SUPFAM" id="SSF81383">
    <property type="entry name" value="F-box domain"/>
    <property type="match status" value="1"/>
</dbReference>
<organism evidence="2 3">
    <name type="scientific">Cicer arietinum</name>
    <name type="common">Chickpea</name>
    <name type="synonym">Garbanzo</name>
    <dbReference type="NCBI Taxonomy" id="3827"/>
    <lineage>
        <taxon>Eukaryota</taxon>
        <taxon>Viridiplantae</taxon>
        <taxon>Streptophyta</taxon>
        <taxon>Embryophyta</taxon>
        <taxon>Tracheophyta</taxon>
        <taxon>Spermatophyta</taxon>
        <taxon>Magnoliopsida</taxon>
        <taxon>eudicotyledons</taxon>
        <taxon>Gunneridae</taxon>
        <taxon>Pentapetalae</taxon>
        <taxon>rosids</taxon>
        <taxon>fabids</taxon>
        <taxon>Fabales</taxon>
        <taxon>Fabaceae</taxon>
        <taxon>Papilionoideae</taxon>
        <taxon>50 kb inversion clade</taxon>
        <taxon>NPAAA clade</taxon>
        <taxon>Hologalegina</taxon>
        <taxon>IRL clade</taxon>
        <taxon>Cicereae</taxon>
        <taxon>Cicer</taxon>
    </lineage>
</organism>
<dbReference type="RefSeq" id="XP_004508221.1">
    <property type="nucleotide sequence ID" value="XM_004508164.3"/>
</dbReference>
<accession>A0A1S2YQ83</accession>
<evidence type="ECO:0000313" key="3">
    <source>
        <dbReference type="RefSeq" id="XP_004508221.1"/>
    </source>
</evidence>
<dbReference type="Proteomes" id="UP000087171">
    <property type="component" value="Chromosome Ca7"/>
</dbReference>
<dbReference type="InterPro" id="IPR057136">
    <property type="entry name" value="At2g35280_TPR_dom"/>
</dbReference>
<reference evidence="2" key="1">
    <citation type="journal article" date="2013" name="Nat. Biotechnol.">
        <title>Draft genome sequence of chickpea (Cicer arietinum) provides a resource for trait improvement.</title>
        <authorList>
            <person name="Varshney R.K."/>
            <person name="Song C."/>
            <person name="Saxena R.K."/>
            <person name="Azam S."/>
            <person name="Yu S."/>
            <person name="Sharpe A.G."/>
            <person name="Cannon S."/>
            <person name="Baek J."/>
            <person name="Rosen B.D."/>
            <person name="Tar'an B."/>
            <person name="Millan T."/>
            <person name="Zhang X."/>
            <person name="Ramsay L.D."/>
            <person name="Iwata A."/>
            <person name="Wang Y."/>
            <person name="Nelson W."/>
            <person name="Farmer A.D."/>
            <person name="Gaur P.M."/>
            <person name="Soderlund C."/>
            <person name="Penmetsa R.V."/>
            <person name="Xu C."/>
            <person name="Bharti A.K."/>
            <person name="He W."/>
            <person name="Winter P."/>
            <person name="Zhao S."/>
            <person name="Hane J.K."/>
            <person name="Carrasquilla-Garcia N."/>
            <person name="Condie J.A."/>
            <person name="Upadhyaya H.D."/>
            <person name="Luo M.C."/>
            <person name="Thudi M."/>
            <person name="Gowda C.L."/>
            <person name="Singh N.P."/>
            <person name="Lichtenzveig J."/>
            <person name="Gali K.K."/>
            <person name="Rubio J."/>
            <person name="Nadarajan N."/>
            <person name="Dolezel J."/>
            <person name="Bansal K.C."/>
            <person name="Xu X."/>
            <person name="Edwards D."/>
            <person name="Zhang G."/>
            <person name="Kahl G."/>
            <person name="Gil J."/>
            <person name="Singh K.B."/>
            <person name="Datta S.K."/>
            <person name="Jackson S.A."/>
            <person name="Wang J."/>
            <person name="Cook D.R."/>
        </authorList>
    </citation>
    <scope>NUCLEOTIDE SEQUENCE [LARGE SCALE GENOMIC DNA]</scope>
    <source>
        <strain evidence="2">cv. CDC Frontier</strain>
    </source>
</reference>
<proteinExistence type="predicted"/>
<protein>
    <submittedName>
        <fullName evidence="3">F-box protein At1g67623</fullName>
    </submittedName>
</protein>
<dbReference type="OrthoDB" id="1865546at2759"/>
<dbReference type="GeneID" id="101498108"/>
<dbReference type="STRING" id="3827.A0A1S2YQ83"/>
<evidence type="ECO:0000313" key="2">
    <source>
        <dbReference type="Proteomes" id="UP000087171"/>
    </source>
</evidence>
<dbReference type="KEGG" id="cam:101498108"/>
<dbReference type="InterPro" id="IPR036047">
    <property type="entry name" value="F-box-like_dom_sf"/>
</dbReference>